<name>A0AB36THQ0_ACETH</name>
<organism evidence="2 3">
    <name type="scientific">Acetivibrio thermocellus AD2</name>
    <dbReference type="NCBI Taxonomy" id="1138384"/>
    <lineage>
        <taxon>Bacteria</taxon>
        <taxon>Bacillati</taxon>
        <taxon>Bacillota</taxon>
        <taxon>Clostridia</taxon>
        <taxon>Eubacteriales</taxon>
        <taxon>Oscillospiraceae</taxon>
        <taxon>Acetivibrio</taxon>
    </lineage>
</organism>
<keyword evidence="1" id="KW-1133">Transmembrane helix</keyword>
<keyword evidence="1" id="KW-0472">Membrane</keyword>
<evidence type="ECO:0000256" key="1">
    <source>
        <dbReference type="SAM" id="Phobius"/>
    </source>
</evidence>
<dbReference type="Proteomes" id="UP000223596">
    <property type="component" value="Unassembled WGS sequence"/>
</dbReference>
<feature type="transmembrane region" description="Helical" evidence="1">
    <location>
        <begin position="75"/>
        <end position="95"/>
    </location>
</feature>
<protein>
    <recommendedName>
        <fullName evidence="4">ABC-2 family transporter protein</fullName>
    </recommendedName>
</protein>
<dbReference type="EMBL" id="PDBW01000001">
    <property type="protein sequence ID" value="PFH03126.1"/>
    <property type="molecule type" value="Genomic_DNA"/>
</dbReference>
<evidence type="ECO:0008006" key="4">
    <source>
        <dbReference type="Google" id="ProtNLM"/>
    </source>
</evidence>
<feature type="transmembrane region" description="Helical" evidence="1">
    <location>
        <begin position="47"/>
        <end position="68"/>
    </location>
</feature>
<evidence type="ECO:0000313" key="3">
    <source>
        <dbReference type="Proteomes" id="UP000223596"/>
    </source>
</evidence>
<reference evidence="2 3" key="1">
    <citation type="submission" date="2017-09" db="EMBL/GenBank/DDBJ databases">
        <title>Evaluation of Pacific Biosciences Sequencing Technology to Finishing C. thermocellum Genome Sequences.</title>
        <authorList>
            <person name="Brown S."/>
        </authorList>
    </citation>
    <scope>NUCLEOTIDE SEQUENCE [LARGE SCALE GENOMIC DNA]</scope>
    <source>
        <strain evidence="2 3">AD2</strain>
    </source>
</reference>
<dbReference type="AlphaFoldDB" id="A0AB36THQ0"/>
<keyword evidence="1" id="KW-0812">Transmembrane</keyword>
<dbReference type="RefSeq" id="WP_003518670.1">
    <property type="nucleotide sequence ID" value="NZ_CP013828.1"/>
</dbReference>
<proteinExistence type="predicted"/>
<accession>A0AB36THQ0</accession>
<feature type="transmembrane region" description="Helical" evidence="1">
    <location>
        <begin position="7"/>
        <end position="27"/>
    </location>
</feature>
<feature type="transmembrane region" description="Helical" evidence="1">
    <location>
        <begin position="208"/>
        <end position="232"/>
    </location>
</feature>
<feature type="transmembrane region" description="Helical" evidence="1">
    <location>
        <begin position="288"/>
        <end position="312"/>
    </location>
</feature>
<comment type="caution">
    <text evidence="2">The sequence shown here is derived from an EMBL/GenBank/DDBJ whole genome shotgun (WGS) entry which is preliminary data.</text>
</comment>
<evidence type="ECO:0000313" key="2">
    <source>
        <dbReference type="EMBL" id="PFH03126.1"/>
    </source>
</evidence>
<feature type="transmembrane region" description="Helical" evidence="1">
    <location>
        <begin position="145"/>
        <end position="165"/>
    </location>
</feature>
<gene>
    <name evidence="2" type="ORF">M972_111922</name>
</gene>
<feature type="transmembrane region" description="Helical" evidence="1">
    <location>
        <begin position="177"/>
        <end position="202"/>
    </location>
</feature>
<sequence>MSQFKKFCIFSLVGVLVASFYPIFMGLKVIDDMVRNGVVLAENYPKYIIPYTPISLAVIIAVLLLPVLMRYTKKYALATATLISLLVFFVSELLLENMVIITDNVTTTLESWQMFMCYVPPESVRTRTWKPVDVLIGDYSPAFKIHFYAISVVLIITLVNCFYGFAKIIVTKDKRRLKALIFQALLTVLFLGLCIFACFTAFFRDGEITVSAVSAILMSLFFVVFGLTSGVYAGSFLVGKKKTLAVLLPSIVASSVTIVMYIGEMVLLSGHLYRFGTGFLFEEFPGIVLAPVDILVIVASGCINAVICHAFGESGKRIKN</sequence>
<feature type="transmembrane region" description="Helical" evidence="1">
    <location>
        <begin position="244"/>
        <end position="268"/>
    </location>
</feature>